<dbReference type="EMBL" id="WCRY01000011">
    <property type="protein sequence ID" value="KAB4481827.1"/>
    <property type="molecule type" value="Genomic_DNA"/>
</dbReference>
<feature type="domain" description="Peptidase M60" evidence="1">
    <location>
        <begin position="1"/>
        <end position="100"/>
    </location>
</feature>
<dbReference type="InterPro" id="IPR031161">
    <property type="entry name" value="Peptidase_M60_dom"/>
</dbReference>
<accession>A0A6I0SYM5</accession>
<evidence type="ECO:0000259" key="1">
    <source>
        <dbReference type="PROSITE" id="PS51723"/>
    </source>
</evidence>
<evidence type="ECO:0000313" key="2">
    <source>
        <dbReference type="EMBL" id="KAB4481827.1"/>
    </source>
</evidence>
<proteinExistence type="predicted"/>
<organism evidence="2 3">
    <name type="scientific">Bacteroides thetaiotaomicron</name>
    <dbReference type="NCBI Taxonomy" id="818"/>
    <lineage>
        <taxon>Bacteria</taxon>
        <taxon>Pseudomonadati</taxon>
        <taxon>Bacteroidota</taxon>
        <taxon>Bacteroidia</taxon>
        <taxon>Bacteroidales</taxon>
        <taxon>Bacteroidaceae</taxon>
        <taxon>Bacteroides</taxon>
    </lineage>
</organism>
<evidence type="ECO:0000313" key="3">
    <source>
        <dbReference type="Proteomes" id="UP000436858"/>
    </source>
</evidence>
<gene>
    <name evidence="2" type="ORF">GAN91_13150</name>
</gene>
<dbReference type="Pfam" id="PF13402">
    <property type="entry name" value="Peptidase_M60"/>
    <property type="match status" value="1"/>
</dbReference>
<dbReference type="Proteomes" id="UP000436858">
    <property type="component" value="Unassembled WGS sequence"/>
</dbReference>
<dbReference type="Gene3D" id="1.10.390.30">
    <property type="entry name" value="Peptidase M60, enhancin-like domain 3"/>
    <property type="match status" value="1"/>
</dbReference>
<protein>
    <submittedName>
        <fullName evidence="2">Carbohydrate-binding protein</fullName>
    </submittedName>
</protein>
<comment type="caution">
    <text evidence="2">The sequence shown here is derived from an EMBL/GenBank/DDBJ whole genome shotgun (WGS) entry which is preliminary data.</text>
</comment>
<dbReference type="InterPro" id="IPR042279">
    <property type="entry name" value="Pep_M60_3"/>
</dbReference>
<name>A0A6I0SYM5_BACT4</name>
<reference evidence="2 3" key="1">
    <citation type="journal article" date="2019" name="Nat. Med.">
        <title>A library of human gut bacterial isolates paired with longitudinal multiomics data enables mechanistic microbiome research.</title>
        <authorList>
            <person name="Poyet M."/>
            <person name="Groussin M."/>
            <person name="Gibbons S.M."/>
            <person name="Avila-Pacheco J."/>
            <person name="Jiang X."/>
            <person name="Kearney S.M."/>
            <person name="Perrotta A.R."/>
            <person name="Berdy B."/>
            <person name="Zhao S."/>
            <person name="Lieberman T.D."/>
            <person name="Swanson P.K."/>
            <person name="Smith M."/>
            <person name="Roesemann S."/>
            <person name="Alexander J.E."/>
            <person name="Rich S.A."/>
            <person name="Livny J."/>
            <person name="Vlamakis H."/>
            <person name="Clish C."/>
            <person name="Bullock K."/>
            <person name="Deik A."/>
            <person name="Scott J."/>
            <person name="Pierce K.A."/>
            <person name="Xavier R.J."/>
            <person name="Alm E.J."/>
        </authorList>
    </citation>
    <scope>NUCLEOTIDE SEQUENCE [LARGE SCALE GENOMIC DNA]</scope>
    <source>
        <strain evidence="2 3">BIOML-A162</strain>
    </source>
</reference>
<dbReference type="AlphaFoldDB" id="A0A6I0SYM5"/>
<feature type="non-terminal residue" evidence="2">
    <location>
        <position position="1"/>
    </location>
</feature>
<sequence length="313" mass="35069">RPAHEIGHCNQTRPGVLWGGNTEVTNNIMSEYIQTTIFGQPSRIQVEDMGITYRNRYSKAWSGIIAAGSPHADFQNLGKNNANDVFCKLVPFWQLELYFGKVLGRTPLQQADKGGFYPEVYEYARNKDYTGMTHGEIQLDFVYTCSKISGMNLLDFFTKWGFLTPVDKELDDYGKKQLTVTQDMIDALKQKVNALGGTRPDVALEYISDNTYELYKTKTAIIKGENATHAPKTFTVGSGDNAVTYNGETITIKNWTNVVTYEVKDETGKFILICSGENAPSSVDTFTIPVRWKDGFRLSAVSVTGERIDIPMN</sequence>
<dbReference type="PROSITE" id="PS51723">
    <property type="entry name" value="PEPTIDASE_M60"/>
    <property type="match status" value="1"/>
</dbReference>